<evidence type="ECO:0000313" key="1">
    <source>
        <dbReference type="EMBL" id="ERN51123.1"/>
    </source>
</evidence>
<protein>
    <submittedName>
        <fullName evidence="1">Uncharacterized protein</fullName>
    </submittedName>
</protein>
<accession>U6SHS1</accession>
<evidence type="ECO:0000313" key="2">
    <source>
        <dbReference type="Proteomes" id="UP000017170"/>
    </source>
</evidence>
<reference evidence="1 2" key="1">
    <citation type="journal article" date="2013" name="Genome Announc.">
        <title>Genome Sequence of the Extreme Obligate Alkaliphile Bacillus marmarensis Strain DSM 21297.</title>
        <authorList>
            <person name="Wernick D.G."/>
            <person name="Choi K.Y."/>
            <person name="Tat C.A."/>
            <person name="Lafontaine Rivera J.G."/>
            <person name="Liao J.C."/>
        </authorList>
    </citation>
    <scope>NUCLEOTIDE SEQUENCE [LARGE SCALE GENOMIC DNA]</scope>
    <source>
        <strain evidence="1 2">DSM 21297</strain>
    </source>
</reference>
<name>U6SHS1_9BACI</name>
<gene>
    <name evidence="1" type="ORF">A33I_20970</name>
</gene>
<dbReference type="AlphaFoldDB" id="U6SHS1"/>
<sequence>MMRLVIRFIEEKLGLIVNIIKIKVIRFNDFNMKFLGFGFFKDF</sequence>
<comment type="caution">
    <text evidence="1">The sequence shown here is derived from an EMBL/GenBank/DDBJ whole genome shotgun (WGS) entry which is preliminary data.</text>
</comment>
<proteinExistence type="predicted"/>
<organism evidence="1 2">
    <name type="scientific">Alkalihalophilus marmarensis DSM 21297</name>
    <dbReference type="NCBI Taxonomy" id="1188261"/>
    <lineage>
        <taxon>Bacteria</taxon>
        <taxon>Bacillati</taxon>
        <taxon>Bacillota</taxon>
        <taxon>Bacilli</taxon>
        <taxon>Bacillales</taxon>
        <taxon>Bacillaceae</taxon>
        <taxon>Alkalihalophilus</taxon>
    </lineage>
</organism>
<dbReference type="EMBL" id="ATAE01000087">
    <property type="protein sequence ID" value="ERN51123.1"/>
    <property type="molecule type" value="Genomic_DNA"/>
</dbReference>
<keyword evidence="2" id="KW-1185">Reference proteome</keyword>
<dbReference type="Proteomes" id="UP000017170">
    <property type="component" value="Unassembled WGS sequence"/>
</dbReference>